<protein>
    <submittedName>
        <fullName evidence="2">Ferredoxin</fullName>
    </submittedName>
</protein>
<evidence type="ECO:0000259" key="1">
    <source>
        <dbReference type="PROSITE" id="PS51379"/>
    </source>
</evidence>
<dbReference type="RefSeq" id="WP_275109883.1">
    <property type="nucleotide sequence ID" value="NZ_JAKJSC010000001.1"/>
</dbReference>
<proteinExistence type="predicted"/>
<dbReference type="Pfam" id="PF13459">
    <property type="entry name" value="Fer4_15"/>
    <property type="match status" value="1"/>
</dbReference>
<evidence type="ECO:0000313" key="2">
    <source>
        <dbReference type="EMBL" id="MDE5418557.1"/>
    </source>
</evidence>
<gene>
    <name evidence="2" type="ORF">L3049_11120</name>
</gene>
<organism evidence="2 3">
    <name type="scientific">Paralabilibaculum antarcticum</name>
    <dbReference type="NCBI Taxonomy" id="2912572"/>
    <lineage>
        <taxon>Bacteria</taxon>
        <taxon>Pseudomonadati</taxon>
        <taxon>Bacteroidota</taxon>
        <taxon>Bacteroidia</taxon>
        <taxon>Marinilabiliales</taxon>
        <taxon>Marinifilaceae</taxon>
        <taxon>Paralabilibaculum</taxon>
    </lineage>
</organism>
<accession>A0ABT5VUR9</accession>
<dbReference type="Gene3D" id="3.30.70.20">
    <property type="match status" value="1"/>
</dbReference>
<feature type="domain" description="4Fe-4S ferredoxin-type" evidence="1">
    <location>
        <begin position="2"/>
        <end position="30"/>
    </location>
</feature>
<evidence type="ECO:0000313" key="3">
    <source>
        <dbReference type="Proteomes" id="UP001528920"/>
    </source>
</evidence>
<dbReference type="EMBL" id="JAKJSC010000001">
    <property type="protein sequence ID" value="MDE5418557.1"/>
    <property type="molecule type" value="Genomic_DNA"/>
</dbReference>
<dbReference type="Proteomes" id="UP001528920">
    <property type="component" value="Unassembled WGS sequence"/>
</dbReference>
<dbReference type="InterPro" id="IPR017896">
    <property type="entry name" value="4Fe4S_Fe-S-bd"/>
</dbReference>
<dbReference type="PROSITE" id="PS51379">
    <property type="entry name" value="4FE4S_FER_2"/>
    <property type="match status" value="1"/>
</dbReference>
<comment type="caution">
    <text evidence="2">The sequence shown here is derived from an EMBL/GenBank/DDBJ whole genome shotgun (WGS) entry which is preliminary data.</text>
</comment>
<dbReference type="SUPFAM" id="SSF54862">
    <property type="entry name" value="4Fe-4S ferredoxins"/>
    <property type="match status" value="1"/>
</dbReference>
<sequence>MARVLQVRSRCIGCAYCVEIAPEFWSMNSEDGRCDLIGAEIRNGTFVLEIFEDEIAKNEKSAEICPSNCIRVEL</sequence>
<name>A0ABT5VUR9_9BACT</name>
<keyword evidence="3" id="KW-1185">Reference proteome</keyword>
<reference evidence="2 3" key="1">
    <citation type="submission" date="2022-01" db="EMBL/GenBank/DDBJ databases">
        <title>Labilibaculum sp. nov, a marine bacterium isolated from Antarctica.</title>
        <authorList>
            <person name="Dai W."/>
        </authorList>
    </citation>
    <scope>NUCLEOTIDE SEQUENCE [LARGE SCALE GENOMIC DNA]</scope>
    <source>
        <strain evidence="2 3">DW002</strain>
    </source>
</reference>